<name>A0A238UWE7_9RHOB</name>
<evidence type="ECO:0000256" key="1">
    <source>
        <dbReference type="ARBA" id="ARBA00022729"/>
    </source>
</evidence>
<evidence type="ECO:0000313" key="3">
    <source>
        <dbReference type="Proteomes" id="UP000198417"/>
    </source>
</evidence>
<dbReference type="EMBL" id="FZNN01000001">
    <property type="protein sequence ID" value="SNR26201.1"/>
    <property type="molecule type" value="Genomic_DNA"/>
</dbReference>
<dbReference type="InterPro" id="IPR028994">
    <property type="entry name" value="Integrin_alpha_N"/>
</dbReference>
<keyword evidence="1" id="KW-0732">Signal</keyword>
<gene>
    <name evidence="2" type="ORF">SAMN06265370_101203</name>
</gene>
<organism evidence="2 3">
    <name type="scientific">Puniceibacterium sediminis</name>
    <dbReference type="NCBI Taxonomy" id="1608407"/>
    <lineage>
        <taxon>Bacteria</taxon>
        <taxon>Pseudomonadati</taxon>
        <taxon>Pseudomonadota</taxon>
        <taxon>Alphaproteobacteria</taxon>
        <taxon>Rhodobacterales</taxon>
        <taxon>Paracoccaceae</taxon>
        <taxon>Puniceibacterium</taxon>
    </lineage>
</organism>
<dbReference type="AlphaFoldDB" id="A0A238UWE7"/>
<keyword evidence="3" id="KW-1185">Reference proteome</keyword>
<evidence type="ECO:0000313" key="2">
    <source>
        <dbReference type="EMBL" id="SNR26201.1"/>
    </source>
</evidence>
<protein>
    <submittedName>
        <fullName evidence="2">Repeat domain-containing protein</fullName>
    </submittedName>
</protein>
<dbReference type="Proteomes" id="UP000198417">
    <property type="component" value="Unassembled WGS sequence"/>
</dbReference>
<sequence>MWLALLGASGALRAEIIDARYLEPTGRYDHAILGDALEWGALELTLRDGRVLRAVLPESLVFEDIAPRLWDVDGDGAPEVVTVESSLSHGARLAIWDAEGRIAATPYIGQRHRWLAPLGAADLDGDGRIEIAYIDRPHLARVLRLFRLEDGKLVPVAELAGLTNHRIGWDHVESGIRDCGSGAEIIAANAGWSQVMAVRFAAGRLVAREVGPYTSRASIDAALACR</sequence>
<proteinExistence type="predicted"/>
<reference evidence="2 3" key="1">
    <citation type="submission" date="2017-06" db="EMBL/GenBank/DDBJ databases">
        <authorList>
            <person name="Kim H.J."/>
            <person name="Triplett B.A."/>
        </authorList>
    </citation>
    <scope>NUCLEOTIDE SEQUENCE [LARGE SCALE GENOMIC DNA]</scope>
    <source>
        <strain evidence="2 3">DSM 29052</strain>
    </source>
</reference>
<dbReference type="Pfam" id="PF13517">
    <property type="entry name" value="FG-GAP_3"/>
    <property type="match status" value="1"/>
</dbReference>
<dbReference type="InterPro" id="IPR013517">
    <property type="entry name" value="FG-GAP"/>
</dbReference>
<accession>A0A238UWE7</accession>
<dbReference type="SUPFAM" id="SSF69318">
    <property type="entry name" value="Integrin alpha N-terminal domain"/>
    <property type="match status" value="1"/>
</dbReference>